<reference evidence="4" key="1">
    <citation type="submission" date="2017-02" db="EMBL/GenBank/DDBJ databases">
        <title>Comparative genomics and description of representatives of a novel lineage of planctomycetes thriving in anoxic sediments.</title>
        <authorList>
            <person name="Spring S."/>
            <person name="Bunk B."/>
            <person name="Sproer C."/>
        </authorList>
    </citation>
    <scope>NUCLEOTIDE SEQUENCE [LARGE SCALE GENOMIC DNA]</scope>
    <source>
        <strain evidence="4">ST-NAGAB-D1</strain>
    </source>
</reference>
<proteinExistence type="predicted"/>
<dbReference type="PROSITE" id="PS51257">
    <property type="entry name" value="PROKAR_LIPOPROTEIN"/>
    <property type="match status" value="1"/>
</dbReference>
<dbReference type="GO" id="GO:0016787">
    <property type="term" value="F:hydrolase activity"/>
    <property type="evidence" value="ECO:0007669"/>
    <property type="project" value="InterPro"/>
</dbReference>
<gene>
    <name evidence="3" type="ORF">STSP2_00242</name>
</gene>
<feature type="region of interest" description="Disordered" evidence="1">
    <location>
        <begin position="32"/>
        <end position="53"/>
    </location>
</feature>
<dbReference type="EMBL" id="CP019791">
    <property type="protein sequence ID" value="AQT67102.1"/>
    <property type="molecule type" value="Genomic_DNA"/>
</dbReference>
<protein>
    <recommendedName>
        <fullName evidence="2">3-keto-alpha-glucoside-1,2-lyase/3-keto-2-hydroxy-glucal hydratase domain-containing protein</fullName>
    </recommendedName>
</protein>
<dbReference type="AlphaFoldDB" id="A0A1U9NGN7"/>
<feature type="domain" description="3-keto-alpha-glucoside-1,2-lyase/3-keto-2-hydroxy-glucal hydratase" evidence="2">
    <location>
        <begin position="59"/>
        <end position="251"/>
    </location>
</feature>
<evidence type="ECO:0000256" key="1">
    <source>
        <dbReference type="SAM" id="MobiDB-lite"/>
    </source>
</evidence>
<dbReference type="InterPro" id="IPR010496">
    <property type="entry name" value="AL/BT2_dom"/>
</dbReference>
<name>A0A1U9NGN7_9BACT</name>
<dbReference type="Proteomes" id="UP000189674">
    <property type="component" value="Chromosome"/>
</dbReference>
<keyword evidence="4" id="KW-1185">Reference proteome</keyword>
<evidence type="ECO:0000313" key="4">
    <source>
        <dbReference type="Proteomes" id="UP000189674"/>
    </source>
</evidence>
<dbReference type="RefSeq" id="WP_146659065.1">
    <property type="nucleotide sequence ID" value="NZ_CP019791.1"/>
</dbReference>
<accession>A0A1U9NGN7</accession>
<evidence type="ECO:0000313" key="3">
    <source>
        <dbReference type="EMBL" id="AQT67102.1"/>
    </source>
</evidence>
<sequence precursor="true">MRWCFRSVLMVLFVVAGCTGLTLTQSKWKVHDPDRPLPDTVKPASCSTQESAGEAPGDAIILFDGENLSKWSSVKGGGPAKWTVKDGYMQVKPGAGDIITKDKFGDYQLHLEWASPENDKNGGQGKGNSGVFLANNYEIQILDCYNNPTYADGTAGAVYGQSPPAVNVCRKPGQWQTYDIVFHAPEFEDGKVTQPATVTVFHNGVLIQDHWVIKGMTLWKKRPYYKPHAEKMPIRLQDHSDQVKYRNIWLRPLD</sequence>
<evidence type="ECO:0000259" key="2">
    <source>
        <dbReference type="Pfam" id="PF06439"/>
    </source>
</evidence>
<organism evidence="3 4">
    <name type="scientific">Anaerohalosphaera lusitana</name>
    <dbReference type="NCBI Taxonomy" id="1936003"/>
    <lineage>
        <taxon>Bacteria</taxon>
        <taxon>Pseudomonadati</taxon>
        <taxon>Planctomycetota</taxon>
        <taxon>Phycisphaerae</taxon>
        <taxon>Sedimentisphaerales</taxon>
        <taxon>Anaerohalosphaeraceae</taxon>
        <taxon>Anaerohalosphaera</taxon>
    </lineage>
</organism>
<dbReference type="OrthoDB" id="176168at2"/>
<dbReference type="Pfam" id="PF06439">
    <property type="entry name" value="3keto-disac_hyd"/>
    <property type="match status" value="1"/>
</dbReference>
<dbReference type="STRING" id="1936003.STSP2_00242"/>
<dbReference type="Gene3D" id="2.60.120.560">
    <property type="entry name" value="Exo-inulinase, domain 1"/>
    <property type="match status" value="1"/>
</dbReference>
<dbReference type="KEGG" id="alus:STSP2_00242"/>